<evidence type="ECO:0000259" key="11">
    <source>
        <dbReference type="PROSITE" id="PS50011"/>
    </source>
</evidence>
<keyword evidence="3" id="KW-0723">Serine/threonine-protein kinase</keyword>
<dbReference type="InterPro" id="IPR013761">
    <property type="entry name" value="SAM/pointed_sf"/>
</dbReference>
<evidence type="ECO:0000259" key="12">
    <source>
        <dbReference type="PROSITE" id="PS50105"/>
    </source>
</evidence>
<keyword evidence="4" id="KW-0808">Transferase</keyword>
<evidence type="ECO:0000313" key="13">
    <source>
        <dbReference type="EMBL" id="PVU98082.1"/>
    </source>
</evidence>
<feature type="region of interest" description="Disordered" evidence="10">
    <location>
        <begin position="180"/>
        <end position="242"/>
    </location>
</feature>
<evidence type="ECO:0000256" key="4">
    <source>
        <dbReference type="ARBA" id="ARBA00022679"/>
    </source>
</evidence>
<dbReference type="PROSITE" id="PS50011">
    <property type="entry name" value="PROTEIN_KINASE_DOM"/>
    <property type="match status" value="1"/>
</dbReference>
<organism evidence="13 14">
    <name type="scientific">Furculomyces boomerangus</name>
    <dbReference type="NCBI Taxonomy" id="61424"/>
    <lineage>
        <taxon>Eukaryota</taxon>
        <taxon>Fungi</taxon>
        <taxon>Fungi incertae sedis</taxon>
        <taxon>Zoopagomycota</taxon>
        <taxon>Kickxellomycotina</taxon>
        <taxon>Harpellomycetes</taxon>
        <taxon>Harpellales</taxon>
        <taxon>Harpellaceae</taxon>
        <taxon>Furculomyces</taxon>
    </lineage>
</organism>
<evidence type="ECO:0000256" key="6">
    <source>
        <dbReference type="ARBA" id="ARBA00022777"/>
    </source>
</evidence>
<dbReference type="FunFam" id="3.30.200.20:FF:000387">
    <property type="entry name" value="Serine/threonine-protein kinase STE11"/>
    <property type="match status" value="1"/>
</dbReference>
<dbReference type="SUPFAM" id="SSF47769">
    <property type="entry name" value="SAM/Pointed domain"/>
    <property type="match status" value="1"/>
</dbReference>
<comment type="catalytic activity">
    <reaction evidence="8">
        <text>L-threonyl-[protein] + ATP = O-phospho-L-threonyl-[protein] + ADP + H(+)</text>
        <dbReference type="Rhea" id="RHEA:46608"/>
        <dbReference type="Rhea" id="RHEA-COMP:11060"/>
        <dbReference type="Rhea" id="RHEA-COMP:11605"/>
        <dbReference type="ChEBI" id="CHEBI:15378"/>
        <dbReference type="ChEBI" id="CHEBI:30013"/>
        <dbReference type="ChEBI" id="CHEBI:30616"/>
        <dbReference type="ChEBI" id="CHEBI:61977"/>
        <dbReference type="ChEBI" id="CHEBI:456216"/>
        <dbReference type="EC" id="2.7.11.25"/>
    </reaction>
</comment>
<name>A0A2T9Z0E6_9FUNG</name>
<dbReference type="PANTHER" id="PTHR11584">
    <property type="entry name" value="SERINE/THREONINE PROTEIN KINASE"/>
    <property type="match status" value="1"/>
</dbReference>
<accession>A0A2T9Z0E6</accession>
<comment type="similarity">
    <text evidence="1">Belongs to the protein kinase superfamily. STE Ser/Thr protein kinase family. MAP kinase kinase kinase subfamily.</text>
</comment>
<keyword evidence="7" id="KW-0067">ATP-binding</keyword>
<evidence type="ECO:0000256" key="5">
    <source>
        <dbReference type="ARBA" id="ARBA00022741"/>
    </source>
</evidence>
<evidence type="ECO:0000256" key="2">
    <source>
        <dbReference type="ARBA" id="ARBA00012406"/>
    </source>
</evidence>
<keyword evidence="6" id="KW-0418">Kinase</keyword>
<feature type="compositionally biased region" description="Basic and acidic residues" evidence="10">
    <location>
        <begin position="202"/>
        <end position="233"/>
    </location>
</feature>
<dbReference type="EMBL" id="MBFT01000090">
    <property type="protein sequence ID" value="PVU98082.1"/>
    <property type="molecule type" value="Genomic_DNA"/>
</dbReference>
<dbReference type="GO" id="GO:0005524">
    <property type="term" value="F:ATP binding"/>
    <property type="evidence" value="ECO:0007669"/>
    <property type="project" value="UniProtKB-KW"/>
</dbReference>
<evidence type="ECO:0000256" key="8">
    <source>
        <dbReference type="ARBA" id="ARBA00047559"/>
    </source>
</evidence>
<dbReference type="InterPro" id="IPR001660">
    <property type="entry name" value="SAM"/>
</dbReference>
<comment type="caution">
    <text evidence="13">The sequence shown here is derived from an EMBL/GenBank/DDBJ whole genome shotgun (WGS) entry which is preliminary data.</text>
</comment>
<evidence type="ECO:0000256" key="7">
    <source>
        <dbReference type="ARBA" id="ARBA00022840"/>
    </source>
</evidence>
<dbReference type="STRING" id="61424.A0A2T9Z0E6"/>
<dbReference type="SMART" id="SM00220">
    <property type="entry name" value="S_TKc"/>
    <property type="match status" value="1"/>
</dbReference>
<comment type="catalytic activity">
    <reaction evidence="9">
        <text>L-seryl-[protein] + ATP = O-phospho-L-seryl-[protein] + ADP + H(+)</text>
        <dbReference type="Rhea" id="RHEA:17989"/>
        <dbReference type="Rhea" id="RHEA-COMP:9863"/>
        <dbReference type="Rhea" id="RHEA-COMP:11604"/>
        <dbReference type="ChEBI" id="CHEBI:15378"/>
        <dbReference type="ChEBI" id="CHEBI:29999"/>
        <dbReference type="ChEBI" id="CHEBI:30616"/>
        <dbReference type="ChEBI" id="CHEBI:83421"/>
        <dbReference type="ChEBI" id="CHEBI:456216"/>
        <dbReference type="EC" id="2.7.11.25"/>
    </reaction>
</comment>
<sequence>MNYPNPLFWSQNQVQAWLHSLGFAKYAKTFADNKINGEALLELNYLYLAQLDIKTIGDRVKIDAAISKLRHDHFQLSKLYIPPDNFPKNPNPRKPPFNNHNYYSQQDSPLDNNYPKKYFYPDSQNDSTNLGKYTPHFKPQPSPLQFSDPNFRPDLRPPFITRVFSESTNTLEFSAASLNNNSSEHNLSQPSSALINHNPSFFDDHLRNLNKPPEQDFKKLEPSDSNQEKKFENEPEPNNPLMSTIAVSGPNNEKKYIPTTASESGKDILYIILGAFGLMGDKDKDRYALFLVSGEKEGARMLSNEELFEMCKSNKLLGKEKFFLKKRHQLTLAPPSAQRDAELQRAIEKLETTQTQSQKNTHSSKLPHVYNSYTVRKQHNIDTLNQQPKLPFYMFDSVASPFSIKGSGSAEKIFSFFGQRPPSEQVHRNLEMFFPGNEVKARNSIIRSHMKNVLKKSGKDDYMFSSKSSLNNQINLNTISPMKDIWFESNNSKTPNPYKPNTTKYHEDTSNPNLINNFDLSDSSSFLSSRESTSAFDYKSIIQSNFNTESPQLQFDVMEKISNSNPSKDKLPLDSDDIVPNFQNLRVNISAGIDPHTDESKHIQPRESSMLKRRSASDLNQIETTFSQHLPTANNSLNTNAFKDTLDVSHNLFEQPGVKNWIKGAPIASGSFGSVFYGIHTQTGIIMAVKQVDLPSADIHTDPRKHKMVKALKSEIELLRTFQHRNIVRYLGCESSLESLFIFLEYVPGGSVASALASFGLFPESLVRFYISQTLEGLVYLHGKNVIHCDIKGGNILIDNSGMVKISDFGISKKVDDMISYSNHRASLQGSVFWMAPEIVKDSRYTIKCDIWSLGCLVIEMLTGKHPYPEYDQLQALLKIGQKNKPTIPTNISDDTKDFIEKCLAIDIDERPTAELLLEHPFIKNSFHSDNPHSAHKSSEQEQ</sequence>
<feature type="domain" description="SAM" evidence="12">
    <location>
        <begin position="9"/>
        <end position="72"/>
    </location>
</feature>
<dbReference type="PROSITE" id="PS50105">
    <property type="entry name" value="SAM_DOMAIN"/>
    <property type="match status" value="1"/>
</dbReference>
<reference evidence="13 14" key="1">
    <citation type="journal article" date="2018" name="MBio">
        <title>Comparative Genomics Reveals the Core Gene Toolbox for the Fungus-Insect Symbiosis.</title>
        <authorList>
            <person name="Wang Y."/>
            <person name="Stata M."/>
            <person name="Wang W."/>
            <person name="Stajich J.E."/>
            <person name="White M.M."/>
            <person name="Moncalvo J.M."/>
        </authorList>
    </citation>
    <scope>NUCLEOTIDE SEQUENCE [LARGE SCALE GENOMIC DNA]</scope>
    <source>
        <strain evidence="13 14">AUS-77-4</strain>
    </source>
</reference>
<dbReference type="InterPro" id="IPR008271">
    <property type="entry name" value="Ser/Thr_kinase_AS"/>
</dbReference>
<evidence type="ECO:0000256" key="3">
    <source>
        <dbReference type="ARBA" id="ARBA00022527"/>
    </source>
</evidence>
<feature type="domain" description="Protein kinase" evidence="11">
    <location>
        <begin position="661"/>
        <end position="923"/>
    </location>
</feature>
<dbReference type="Pfam" id="PF00069">
    <property type="entry name" value="Pkinase"/>
    <property type="match status" value="1"/>
</dbReference>
<feature type="compositionally biased region" description="Polar residues" evidence="10">
    <location>
        <begin position="189"/>
        <end position="199"/>
    </location>
</feature>
<dbReference type="InterPro" id="IPR000719">
    <property type="entry name" value="Prot_kinase_dom"/>
</dbReference>
<feature type="region of interest" description="Disordered" evidence="10">
    <location>
        <begin position="129"/>
        <end position="148"/>
    </location>
</feature>
<dbReference type="AlphaFoldDB" id="A0A2T9Z0E6"/>
<dbReference type="Gene3D" id="3.10.20.90">
    <property type="entry name" value="Phosphatidylinositol 3-kinase Catalytic Subunit, Chain A, domain 1"/>
    <property type="match status" value="1"/>
</dbReference>
<dbReference type="PANTHER" id="PTHR11584:SF369">
    <property type="entry name" value="MITOGEN-ACTIVATED PROTEIN KINASE KINASE KINASE 19-RELATED"/>
    <property type="match status" value="1"/>
</dbReference>
<feature type="region of interest" description="Disordered" evidence="10">
    <location>
        <begin position="82"/>
        <end position="108"/>
    </location>
</feature>
<dbReference type="SMART" id="SM00454">
    <property type="entry name" value="SAM"/>
    <property type="match status" value="1"/>
</dbReference>
<dbReference type="OrthoDB" id="266718at2759"/>
<dbReference type="Proteomes" id="UP000245699">
    <property type="component" value="Unassembled WGS sequence"/>
</dbReference>
<dbReference type="Pfam" id="PF00536">
    <property type="entry name" value="SAM_1"/>
    <property type="match status" value="1"/>
</dbReference>
<dbReference type="GO" id="GO:0004709">
    <property type="term" value="F:MAP kinase kinase kinase activity"/>
    <property type="evidence" value="ECO:0007669"/>
    <property type="project" value="UniProtKB-EC"/>
</dbReference>
<proteinExistence type="inferred from homology"/>
<dbReference type="EC" id="2.7.11.25" evidence="2"/>
<protein>
    <recommendedName>
        <fullName evidence="2">mitogen-activated protein kinase kinase kinase</fullName>
        <ecNumber evidence="2">2.7.11.25</ecNumber>
    </recommendedName>
</protein>
<keyword evidence="5" id="KW-0547">Nucleotide-binding</keyword>
<gene>
    <name evidence="13" type="ORF">BB559_001783</name>
</gene>
<dbReference type="SUPFAM" id="SSF56112">
    <property type="entry name" value="Protein kinase-like (PK-like)"/>
    <property type="match status" value="1"/>
</dbReference>
<evidence type="ECO:0000313" key="14">
    <source>
        <dbReference type="Proteomes" id="UP000245699"/>
    </source>
</evidence>
<evidence type="ECO:0000256" key="10">
    <source>
        <dbReference type="SAM" id="MobiDB-lite"/>
    </source>
</evidence>
<dbReference type="Gene3D" id="1.10.150.50">
    <property type="entry name" value="Transcription Factor, Ets-1"/>
    <property type="match status" value="1"/>
</dbReference>
<dbReference type="Gene3D" id="1.10.510.10">
    <property type="entry name" value="Transferase(Phosphotransferase) domain 1"/>
    <property type="match status" value="1"/>
</dbReference>
<evidence type="ECO:0000256" key="1">
    <source>
        <dbReference type="ARBA" id="ARBA00006529"/>
    </source>
</evidence>
<dbReference type="InterPro" id="IPR011009">
    <property type="entry name" value="Kinase-like_dom_sf"/>
</dbReference>
<dbReference type="PROSITE" id="PS00108">
    <property type="entry name" value="PROTEIN_KINASE_ST"/>
    <property type="match status" value="1"/>
</dbReference>
<keyword evidence="14" id="KW-1185">Reference proteome</keyword>
<evidence type="ECO:0000256" key="9">
    <source>
        <dbReference type="ARBA" id="ARBA00048329"/>
    </source>
</evidence>